<feature type="repeat" description="PPR" evidence="2">
    <location>
        <begin position="591"/>
        <end position="625"/>
    </location>
</feature>
<sequence length="815" mass="90636">VSIYLQVIAVNNGYFNLTIKTGAHIDVIELLAHLSLVSQASSILITMNLSITHGLPQHCTLSGLPPPASTNNFHCNNQPRTSYVTLPSPNTHNSNGVFKSKPPISTAVFEIAMKSHVQSLIDLLRDSIDIESLKQAKAVHGFVLKSNFSGKDLSVLLNHVAHAYSKCSNYGSACRVFDEMSNRNIFSWTVMIVGSTENGLFFDGFNFFCEMVNHGILPDKYAYSAIMQTCIGLHSIEIGTIVHAQIVIRGFACHEFVSTSLLNMYAKLGRIEDSFKVFNGLNDHNLVSWNAMISGFTLNGLHLEAFDHFLRMKDEGVSPNMYTLVSVSKAVGKMVDVDRGKVVHRFASDLGLRSNVLVGTALIDMYSKCGSLDDARSVFDSNFVNFGVNPPWNAMISGYSQCGSCHEALVLFVKMCQKEVKADVYSYCSAFNAIATLRCPRLAEQVHGKVLKSGHYMMVTSVSNAIADSYAKCGALENVRKIFDRMEDRDLVSWTTLITAYSQCSEWENALSIFSQMREEGFIPNQFTFSSILVSCASLCFLEFGRQVHGLLCKAGLETDKCMESVLIDMYAKCGSITEAEKVFKRISNPDTVSWTAIISGYAQHGLVEEALALFRKMEVFGVKPSAVTLLCVLFACSHRGMVEEGLHYFLLMDEKYGLVPEMEHYACIVDLLGRVGRLDDAMEFISKMPIRPDEMVWQSLLGACRVHSNVEFGEIAAQKILSIRPEYSATYVLLSNTYIETGSFKDGQSLRDRMKERGVKKEPGYSWISVKGRVHKFYAGDQRHPQKDGIYALLEELRVKVKSMAYVPDLSLAL</sequence>
<dbReference type="PANTHER" id="PTHR47926:SF395">
    <property type="entry name" value="TETRATRICOPEPTIDE-LIKE HELICAL DOMAIN, DYW DOMAIN PROTEIN-RELATED"/>
    <property type="match status" value="1"/>
</dbReference>
<dbReference type="Proteomes" id="UP000187406">
    <property type="component" value="Unassembled WGS sequence"/>
</dbReference>
<dbReference type="AlphaFoldDB" id="A0A1Q3CHE5"/>
<evidence type="ECO:0000313" key="3">
    <source>
        <dbReference type="EMBL" id="GAV79491.1"/>
    </source>
</evidence>
<proteinExistence type="predicted"/>
<feature type="repeat" description="PPR" evidence="2">
    <location>
        <begin position="285"/>
        <end position="319"/>
    </location>
</feature>
<dbReference type="NCBIfam" id="TIGR00756">
    <property type="entry name" value="PPR"/>
    <property type="match status" value="4"/>
</dbReference>
<feature type="repeat" description="PPR" evidence="2">
    <location>
        <begin position="355"/>
        <end position="390"/>
    </location>
</feature>
<dbReference type="PANTHER" id="PTHR47926">
    <property type="entry name" value="PENTATRICOPEPTIDE REPEAT-CONTAINING PROTEIN"/>
    <property type="match status" value="1"/>
</dbReference>
<reference evidence="4" key="1">
    <citation type="submission" date="2016-04" db="EMBL/GenBank/DDBJ databases">
        <title>Cephalotus genome sequencing.</title>
        <authorList>
            <person name="Fukushima K."/>
            <person name="Hasebe M."/>
            <person name="Fang X."/>
        </authorList>
    </citation>
    <scope>NUCLEOTIDE SEQUENCE [LARGE SCALE GENOMIC DNA]</scope>
    <source>
        <strain evidence="4">cv. St1</strain>
    </source>
</reference>
<dbReference type="InParanoid" id="A0A1Q3CHE5"/>
<dbReference type="InterPro" id="IPR002885">
    <property type="entry name" value="PPR_rpt"/>
</dbReference>
<dbReference type="FunFam" id="1.25.40.10:FF:000196">
    <property type="entry name" value="Pentatricopeptide repeat-containing protein At4g14850"/>
    <property type="match status" value="1"/>
</dbReference>
<organism evidence="3 4">
    <name type="scientific">Cephalotus follicularis</name>
    <name type="common">Albany pitcher plant</name>
    <dbReference type="NCBI Taxonomy" id="3775"/>
    <lineage>
        <taxon>Eukaryota</taxon>
        <taxon>Viridiplantae</taxon>
        <taxon>Streptophyta</taxon>
        <taxon>Embryophyta</taxon>
        <taxon>Tracheophyta</taxon>
        <taxon>Spermatophyta</taxon>
        <taxon>Magnoliopsida</taxon>
        <taxon>eudicotyledons</taxon>
        <taxon>Gunneridae</taxon>
        <taxon>Pentapetalae</taxon>
        <taxon>rosids</taxon>
        <taxon>fabids</taxon>
        <taxon>Oxalidales</taxon>
        <taxon>Cephalotaceae</taxon>
        <taxon>Cephalotus</taxon>
    </lineage>
</organism>
<protein>
    <submittedName>
        <fullName evidence="3">PPR domain-containing protein/PPR_2 domain-containing protein/PPR_3 domain-containing protein</fullName>
    </submittedName>
</protein>
<evidence type="ECO:0000256" key="1">
    <source>
        <dbReference type="ARBA" id="ARBA00022737"/>
    </source>
</evidence>
<dbReference type="InterPro" id="IPR011990">
    <property type="entry name" value="TPR-like_helical_dom_sf"/>
</dbReference>
<dbReference type="EMBL" id="BDDD01001981">
    <property type="protein sequence ID" value="GAV79491.1"/>
    <property type="molecule type" value="Genomic_DNA"/>
</dbReference>
<keyword evidence="4" id="KW-1185">Reference proteome</keyword>
<feature type="repeat" description="PPR" evidence="2">
    <location>
        <begin position="490"/>
        <end position="524"/>
    </location>
</feature>
<evidence type="ECO:0000313" key="4">
    <source>
        <dbReference type="Proteomes" id="UP000187406"/>
    </source>
</evidence>
<dbReference type="Pfam" id="PF13041">
    <property type="entry name" value="PPR_2"/>
    <property type="match status" value="5"/>
</dbReference>
<dbReference type="FunFam" id="1.25.40.10:FF:002010">
    <property type="entry name" value="Os12g0109800 protein"/>
    <property type="match status" value="1"/>
</dbReference>
<dbReference type="STRING" id="3775.A0A1Q3CHE5"/>
<keyword evidence="1" id="KW-0677">Repeat</keyword>
<dbReference type="PROSITE" id="PS51375">
    <property type="entry name" value="PPR"/>
    <property type="match status" value="5"/>
</dbReference>
<comment type="caution">
    <text evidence="3">The sequence shown here is derived from an EMBL/GenBank/DDBJ whole genome shotgun (WGS) entry which is preliminary data.</text>
</comment>
<dbReference type="FunFam" id="1.25.40.10:FF:001093">
    <property type="entry name" value="Pentatricopeptide repeat-containing protein At2g34400"/>
    <property type="match status" value="1"/>
</dbReference>
<evidence type="ECO:0000256" key="2">
    <source>
        <dbReference type="PROSITE-ProRule" id="PRU00708"/>
    </source>
</evidence>
<dbReference type="Pfam" id="PF01535">
    <property type="entry name" value="PPR"/>
    <property type="match status" value="4"/>
</dbReference>
<dbReference type="Gene3D" id="1.25.40.10">
    <property type="entry name" value="Tetratricopeptide repeat domain"/>
    <property type="match status" value="5"/>
</dbReference>
<dbReference type="GO" id="GO:0003723">
    <property type="term" value="F:RNA binding"/>
    <property type="evidence" value="ECO:0007669"/>
    <property type="project" value="InterPro"/>
</dbReference>
<accession>A0A1Q3CHE5</accession>
<dbReference type="InterPro" id="IPR046960">
    <property type="entry name" value="PPR_At4g14850-like_plant"/>
</dbReference>
<name>A0A1Q3CHE5_CEPFO</name>
<gene>
    <name evidence="3" type="ORF">CFOL_v3_22956</name>
</gene>
<dbReference type="OrthoDB" id="185373at2759"/>
<dbReference type="Pfam" id="PF20431">
    <property type="entry name" value="E_motif"/>
    <property type="match status" value="1"/>
</dbReference>
<dbReference type="FunFam" id="1.25.40.10:FF:000344">
    <property type="entry name" value="Pentatricopeptide repeat-containing protein"/>
    <property type="match status" value="1"/>
</dbReference>
<feature type="repeat" description="PPR" evidence="2">
    <location>
        <begin position="184"/>
        <end position="218"/>
    </location>
</feature>
<dbReference type="InterPro" id="IPR046848">
    <property type="entry name" value="E_motif"/>
</dbReference>
<dbReference type="GO" id="GO:0009451">
    <property type="term" value="P:RNA modification"/>
    <property type="evidence" value="ECO:0007669"/>
    <property type="project" value="InterPro"/>
</dbReference>
<feature type="non-terminal residue" evidence="3">
    <location>
        <position position="1"/>
    </location>
</feature>